<evidence type="ECO:0000259" key="1">
    <source>
        <dbReference type="PROSITE" id="PS50943"/>
    </source>
</evidence>
<name>A0A7Z0KZQ5_9RHOB</name>
<dbReference type="PROSITE" id="PS50943">
    <property type="entry name" value="HTH_CROC1"/>
    <property type="match status" value="1"/>
</dbReference>
<dbReference type="CDD" id="cd00093">
    <property type="entry name" value="HTH_XRE"/>
    <property type="match status" value="1"/>
</dbReference>
<reference evidence="2 3" key="1">
    <citation type="journal article" date="2000" name="Arch. Microbiol.">
        <title>Rhodobaca bogoriensis gen. nov. and sp. nov., an alkaliphilic purple nonsulfur bacterium from African Rift Valley soda lakes.</title>
        <authorList>
            <person name="Milford A.D."/>
            <person name="Achenbach L.A."/>
            <person name="Jung D.O."/>
            <person name="Madigan M.T."/>
        </authorList>
    </citation>
    <scope>NUCLEOTIDE SEQUENCE [LARGE SCALE GENOMIC DNA]</scope>
    <source>
        <strain evidence="2 3">2376</strain>
    </source>
</reference>
<dbReference type="SUPFAM" id="SSF47413">
    <property type="entry name" value="lambda repressor-like DNA-binding domains"/>
    <property type="match status" value="1"/>
</dbReference>
<evidence type="ECO:0000313" key="3">
    <source>
        <dbReference type="Proteomes" id="UP000529417"/>
    </source>
</evidence>
<protein>
    <submittedName>
        <fullName evidence="2">Helix-turn-helix domain-containing protein</fullName>
    </submittedName>
</protein>
<dbReference type="Proteomes" id="UP000529417">
    <property type="component" value="Unassembled WGS sequence"/>
</dbReference>
<dbReference type="Pfam" id="PF01381">
    <property type="entry name" value="HTH_3"/>
    <property type="match status" value="1"/>
</dbReference>
<comment type="caution">
    <text evidence="2">The sequence shown here is derived from an EMBL/GenBank/DDBJ whole genome shotgun (WGS) entry which is preliminary data.</text>
</comment>
<dbReference type="RefSeq" id="WP_179907467.1">
    <property type="nucleotide sequence ID" value="NZ_JACBXS010000061.1"/>
</dbReference>
<dbReference type="AlphaFoldDB" id="A0A7Z0KZQ5"/>
<evidence type="ECO:0000313" key="2">
    <source>
        <dbReference type="EMBL" id="NYS26674.1"/>
    </source>
</evidence>
<dbReference type="EMBL" id="JACBXS010000061">
    <property type="protein sequence ID" value="NYS26674.1"/>
    <property type="molecule type" value="Genomic_DNA"/>
</dbReference>
<dbReference type="Gene3D" id="1.10.260.40">
    <property type="entry name" value="lambda repressor-like DNA-binding domains"/>
    <property type="match status" value="1"/>
</dbReference>
<dbReference type="InterPro" id="IPR001387">
    <property type="entry name" value="Cro/C1-type_HTH"/>
</dbReference>
<keyword evidence="3" id="KW-1185">Reference proteome</keyword>
<organism evidence="2 3">
    <name type="scientific">Rhabdonatronobacter sediminivivens</name>
    <dbReference type="NCBI Taxonomy" id="2743469"/>
    <lineage>
        <taxon>Bacteria</taxon>
        <taxon>Pseudomonadati</taxon>
        <taxon>Pseudomonadota</taxon>
        <taxon>Alphaproteobacteria</taxon>
        <taxon>Rhodobacterales</taxon>
        <taxon>Paracoccaceae</taxon>
        <taxon>Rhabdonatronobacter</taxon>
    </lineage>
</organism>
<gene>
    <name evidence="2" type="ORF">HUK65_16950</name>
</gene>
<sequence length="84" mass="9327">MITAPQIRAARALLGWTQQTLADKACVALTALKRLESRKDSGTHENTQDRVHRALRAAGIEFIWGSKGVGVLLREIEEKEKTSK</sequence>
<accession>A0A7Z0KZQ5</accession>
<dbReference type="InterPro" id="IPR010982">
    <property type="entry name" value="Lambda_DNA-bd_dom_sf"/>
</dbReference>
<dbReference type="GO" id="GO:0003677">
    <property type="term" value="F:DNA binding"/>
    <property type="evidence" value="ECO:0007669"/>
    <property type="project" value="InterPro"/>
</dbReference>
<proteinExistence type="predicted"/>
<feature type="domain" description="HTH cro/C1-type" evidence="1">
    <location>
        <begin position="7"/>
        <end position="39"/>
    </location>
</feature>